<dbReference type="InterPro" id="IPR045864">
    <property type="entry name" value="aa-tRNA-synth_II/BPL/LPL"/>
</dbReference>
<feature type="domain" description="BPL/LPL catalytic" evidence="2">
    <location>
        <begin position="9"/>
        <end position="133"/>
    </location>
</feature>
<dbReference type="GO" id="GO:0005737">
    <property type="term" value="C:cytoplasm"/>
    <property type="evidence" value="ECO:0007669"/>
    <property type="project" value="TreeGrafter"/>
</dbReference>
<protein>
    <submittedName>
        <fullName evidence="3">Biotin/lipoate A/B protein ligase domain protein</fullName>
    </submittedName>
</protein>
<evidence type="ECO:0000256" key="1">
    <source>
        <dbReference type="ARBA" id="ARBA00022598"/>
    </source>
</evidence>
<dbReference type="AlphaFoldDB" id="T0Z942"/>
<proteinExistence type="predicted"/>
<dbReference type="PANTHER" id="PTHR12835:SF5">
    <property type="entry name" value="BIOTIN--PROTEIN LIGASE"/>
    <property type="match status" value="1"/>
</dbReference>
<reference evidence="3" key="2">
    <citation type="journal article" date="2014" name="ISME J.">
        <title>Microbial stratification in low pH oxic and suboxic macroscopic growths along an acid mine drainage.</title>
        <authorList>
            <person name="Mendez-Garcia C."/>
            <person name="Mesa V."/>
            <person name="Sprenger R.R."/>
            <person name="Richter M."/>
            <person name="Diez M.S."/>
            <person name="Solano J."/>
            <person name="Bargiela R."/>
            <person name="Golyshina O.V."/>
            <person name="Manteca A."/>
            <person name="Ramos J.L."/>
            <person name="Gallego J.R."/>
            <person name="Llorente I."/>
            <person name="Martins Dos Santos V.A."/>
            <person name="Jensen O.N."/>
            <person name="Pelaez A.I."/>
            <person name="Sanchez J."/>
            <person name="Ferrer M."/>
        </authorList>
    </citation>
    <scope>NUCLEOTIDE SEQUENCE</scope>
</reference>
<organism evidence="3">
    <name type="scientific">mine drainage metagenome</name>
    <dbReference type="NCBI Taxonomy" id="410659"/>
    <lineage>
        <taxon>unclassified sequences</taxon>
        <taxon>metagenomes</taxon>
        <taxon>ecological metagenomes</taxon>
    </lineage>
</organism>
<dbReference type="Pfam" id="PF03099">
    <property type="entry name" value="BPL_LplA_LipB"/>
    <property type="match status" value="1"/>
</dbReference>
<name>T0Z942_9ZZZZ</name>
<keyword evidence="1 3" id="KW-0436">Ligase</keyword>
<comment type="caution">
    <text evidence="3">The sequence shown here is derived from an EMBL/GenBank/DDBJ whole genome shotgun (WGS) entry which is preliminary data.</text>
</comment>
<reference evidence="3" key="1">
    <citation type="submission" date="2013-08" db="EMBL/GenBank/DDBJ databases">
        <authorList>
            <person name="Mendez C."/>
            <person name="Richter M."/>
            <person name="Ferrer M."/>
            <person name="Sanchez J."/>
        </authorList>
    </citation>
    <scope>NUCLEOTIDE SEQUENCE</scope>
</reference>
<dbReference type="InterPro" id="IPR004408">
    <property type="entry name" value="Biotin_CoA_COase_ligase"/>
</dbReference>
<dbReference type="NCBIfam" id="TIGR00121">
    <property type="entry name" value="birA_ligase"/>
    <property type="match status" value="1"/>
</dbReference>
<dbReference type="GO" id="GO:0004077">
    <property type="term" value="F:biotin--[biotin carboxyl-carrier protein] ligase activity"/>
    <property type="evidence" value="ECO:0007669"/>
    <property type="project" value="InterPro"/>
</dbReference>
<evidence type="ECO:0000259" key="2">
    <source>
        <dbReference type="Pfam" id="PF03099"/>
    </source>
</evidence>
<dbReference type="EMBL" id="AUZY01008889">
    <property type="protein sequence ID" value="EQD44491.1"/>
    <property type="molecule type" value="Genomic_DNA"/>
</dbReference>
<feature type="non-terminal residue" evidence="3">
    <location>
        <position position="136"/>
    </location>
</feature>
<dbReference type="SUPFAM" id="SSF55681">
    <property type="entry name" value="Class II aaRS and biotin synthetases"/>
    <property type="match status" value="1"/>
</dbReference>
<dbReference type="InterPro" id="IPR004143">
    <property type="entry name" value="BPL_LPL_catalytic"/>
</dbReference>
<sequence length="136" mass="14519">MAIYRFGVVDSTQRTARVLALDPSTIGDRVVALGQTGGRGQHQHEWASPLGGLYLSLIRRAPPVAAAVVPLALGVGLAELLERRWSVPARVRWPNDVVAGRPEDPSRKISGILVDGLEMNTPRARLVIGIGVNVAS</sequence>
<accession>T0Z942</accession>
<dbReference type="Gene3D" id="3.30.930.10">
    <property type="entry name" value="Bira Bifunctional Protein, Domain 2"/>
    <property type="match status" value="1"/>
</dbReference>
<gene>
    <name evidence="3" type="ORF">B1B_13504</name>
</gene>
<dbReference type="PANTHER" id="PTHR12835">
    <property type="entry name" value="BIOTIN PROTEIN LIGASE"/>
    <property type="match status" value="1"/>
</dbReference>
<evidence type="ECO:0000313" key="3">
    <source>
        <dbReference type="EMBL" id="EQD44491.1"/>
    </source>
</evidence>